<accession>A0ACC1MQP4</accession>
<sequence>MDPPRRIQRPRSRAHRCCDPIEERSAAGIRIPLQKRGSLTNADGTFNREKAIISTAKTINKHRANLLNLEKNVGRQAFNEGAEIKPSPSFRA</sequence>
<protein>
    <submittedName>
        <fullName evidence="1">Uncharacterized protein</fullName>
    </submittedName>
</protein>
<dbReference type="Proteomes" id="UP001144978">
    <property type="component" value="Unassembled WGS sequence"/>
</dbReference>
<evidence type="ECO:0000313" key="2">
    <source>
        <dbReference type="Proteomes" id="UP001144978"/>
    </source>
</evidence>
<reference evidence="1" key="1">
    <citation type="submission" date="2022-08" db="EMBL/GenBank/DDBJ databases">
        <title>Genome Sequence of Pycnoporus sanguineus.</title>
        <authorList>
            <person name="Buettner E."/>
        </authorList>
    </citation>
    <scope>NUCLEOTIDE SEQUENCE</scope>
    <source>
        <strain evidence="1">CG-C14</strain>
    </source>
</reference>
<organism evidence="1 2">
    <name type="scientific">Trametes sanguinea</name>
    <dbReference type="NCBI Taxonomy" id="158606"/>
    <lineage>
        <taxon>Eukaryota</taxon>
        <taxon>Fungi</taxon>
        <taxon>Dikarya</taxon>
        <taxon>Basidiomycota</taxon>
        <taxon>Agaricomycotina</taxon>
        <taxon>Agaricomycetes</taxon>
        <taxon>Polyporales</taxon>
        <taxon>Polyporaceae</taxon>
        <taxon>Trametes</taxon>
    </lineage>
</organism>
<gene>
    <name evidence="1" type="ORF">NUW54_g13149</name>
</gene>
<proteinExistence type="predicted"/>
<dbReference type="EMBL" id="JANSHE010005957">
    <property type="protein sequence ID" value="KAJ2968661.1"/>
    <property type="molecule type" value="Genomic_DNA"/>
</dbReference>
<evidence type="ECO:0000313" key="1">
    <source>
        <dbReference type="EMBL" id="KAJ2968661.1"/>
    </source>
</evidence>
<keyword evidence="2" id="KW-1185">Reference proteome</keyword>
<name>A0ACC1MQP4_9APHY</name>
<comment type="caution">
    <text evidence="1">The sequence shown here is derived from an EMBL/GenBank/DDBJ whole genome shotgun (WGS) entry which is preliminary data.</text>
</comment>